<reference evidence="2 3" key="1">
    <citation type="submission" date="2020-09" db="EMBL/GenBank/DDBJ databases">
        <title>Complete genome sequence of an Arctic sea ice bacterium Marinomonas arctica BSI20414.</title>
        <authorList>
            <person name="Liao L."/>
            <person name="Chen B."/>
        </authorList>
    </citation>
    <scope>NUCLEOTIDE SEQUENCE [LARGE SCALE GENOMIC DNA]</scope>
    <source>
        <strain evidence="2 3">BSI20414</strain>
    </source>
</reference>
<accession>A0A7H1J1A4</accession>
<name>A0A7H1J1A4_9GAMM</name>
<keyword evidence="3" id="KW-1185">Reference proteome</keyword>
<sequence>MAKKPKVIVTQENKTGRNTKFKDTKTNKEMTRVQFVKEIEKGNYDDYYVRDQNGVKTPVSKPDGDKNNNLD</sequence>
<feature type="compositionally biased region" description="Basic and acidic residues" evidence="1">
    <location>
        <begin position="62"/>
        <end position="71"/>
    </location>
</feature>
<dbReference type="OrthoDB" id="9811333at2"/>
<dbReference type="KEGG" id="mard:IBG28_10955"/>
<protein>
    <submittedName>
        <fullName evidence="2">DUF3892 domain-containing protein</fullName>
    </submittedName>
</protein>
<dbReference type="RefSeq" id="WP_111609137.1">
    <property type="nucleotide sequence ID" value="NZ_BMLJ01000030.1"/>
</dbReference>
<gene>
    <name evidence="2" type="ORF">IBG28_10955</name>
</gene>
<dbReference type="AlphaFoldDB" id="A0A7H1J1A4"/>
<evidence type="ECO:0000313" key="3">
    <source>
        <dbReference type="Proteomes" id="UP000516370"/>
    </source>
</evidence>
<dbReference type="InterPro" id="IPR024997">
    <property type="entry name" value="DUF3892"/>
</dbReference>
<organism evidence="2 3">
    <name type="scientific">Marinomonas arctica</name>
    <dbReference type="NCBI Taxonomy" id="383750"/>
    <lineage>
        <taxon>Bacteria</taxon>
        <taxon>Pseudomonadati</taxon>
        <taxon>Pseudomonadota</taxon>
        <taxon>Gammaproteobacteria</taxon>
        <taxon>Oceanospirillales</taxon>
        <taxon>Oceanospirillaceae</taxon>
        <taxon>Marinomonas</taxon>
    </lineage>
</organism>
<dbReference type="EMBL" id="CP061081">
    <property type="protein sequence ID" value="QNT04270.1"/>
    <property type="molecule type" value="Genomic_DNA"/>
</dbReference>
<proteinExistence type="predicted"/>
<evidence type="ECO:0000256" key="1">
    <source>
        <dbReference type="SAM" id="MobiDB-lite"/>
    </source>
</evidence>
<feature type="region of interest" description="Disordered" evidence="1">
    <location>
        <begin position="51"/>
        <end position="71"/>
    </location>
</feature>
<evidence type="ECO:0000313" key="2">
    <source>
        <dbReference type="EMBL" id="QNT04270.1"/>
    </source>
</evidence>
<dbReference type="Proteomes" id="UP000516370">
    <property type="component" value="Chromosome"/>
</dbReference>
<dbReference type="Pfam" id="PF13031">
    <property type="entry name" value="DUF3892"/>
    <property type="match status" value="1"/>
</dbReference>